<evidence type="ECO:0000313" key="2">
    <source>
        <dbReference type="EMBL" id="KAI9156123.1"/>
    </source>
</evidence>
<dbReference type="Proteomes" id="UP001064489">
    <property type="component" value="Chromosome 12"/>
</dbReference>
<evidence type="ECO:0000313" key="3">
    <source>
        <dbReference type="Proteomes" id="UP001064489"/>
    </source>
</evidence>
<feature type="region of interest" description="Disordered" evidence="1">
    <location>
        <begin position="155"/>
        <end position="175"/>
    </location>
</feature>
<organism evidence="2 3">
    <name type="scientific">Acer negundo</name>
    <name type="common">Box elder</name>
    <dbReference type="NCBI Taxonomy" id="4023"/>
    <lineage>
        <taxon>Eukaryota</taxon>
        <taxon>Viridiplantae</taxon>
        <taxon>Streptophyta</taxon>
        <taxon>Embryophyta</taxon>
        <taxon>Tracheophyta</taxon>
        <taxon>Spermatophyta</taxon>
        <taxon>Magnoliopsida</taxon>
        <taxon>eudicotyledons</taxon>
        <taxon>Gunneridae</taxon>
        <taxon>Pentapetalae</taxon>
        <taxon>rosids</taxon>
        <taxon>malvids</taxon>
        <taxon>Sapindales</taxon>
        <taxon>Sapindaceae</taxon>
        <taxon>Hippocastanoideae</taxon>
        <taxon>Acereae</taxon>
        <taxon>Acer</taxon>
    </lineage>
</organism>
<evidence type="ECO:0000256" key="1">
    <source>
        <dbReference type="SAM" id="MobiDB-lite"/>
    </source>
</evidence>
<reference evidence="2" key="1">
    <citation type="journal article" date="2022" name="Plant J.">
        <title>Strategies of tolerance reflected in two North American maple genomes.</title>
        <authorList>
            <person name="McEvoy S.L."/>
            <person name="Sezen U.U."/>
            <person name="Trouern-Trend A."/>
            <person name="McMahon S.M."/>
            <person name="Schaberg P.G."/>
            <person name="Yang J."/>
            <person name="Wegrzyn J.L."/>
            <person name="Swenson N.G."/>
        </authorList>
    </citation>
    <scope>NUCLEOTIDE SEQUENCE</scope>
    <source>
        <strain evidence="2">91603</strain>
    </source>
</reference>
<gene>
    <name evidence="2" type="ORF">LWI28_000970</name>
</gene>
<reference evidence="2" key="2">
    <citation type="submission" date="2023-02" db="EMBL/GenBank/DDBJ databases">
        <authorList>
            <person name="Swenson N.G."/>
            <person name="Wegrzyn J.L."/>
            <person name="Mcevoy S.L."/>
        </authorList>
    </citation>
    <scope>NUCLEOTIDE SEQUENCE</scope>
    <source>
        <strain evidence="2">91603</strain>
        <tissue evidence="2">Leaf</tissue>
    </source>
</reference>
<sequence length="192" mass="22646">MPTFLEKAMHQNLYNVHGTASNSTNIKDKTEEVDNKDSESTKPDGHPPKVNECADKNTNLRKLIIRTPRPQYRMNMLLKSMNLKLQLRVPYRLQKYDRSRILQSPVPNLMVPIAEQSLIILENQTHNCPERDLETMRKRKREKFLNSLWIDPEKRKKRKRVKPRQLHDISNDDDLLDPKYDVFLKTTGNDIS</sequence>
<feature type="compositionally biased region" description="Basic residues" evidence="1">
    <location>
        <begin position="155"/>
        <end position="164"/>
    </location>
</feature>
<feature type="compositionally biased region" description="Basic and acidic residues" evidence="1">
    <location>
        <begin position="26"/>
        <end position="53"/>
    </location>
</feature>
<protein>
    <submittedName>
        <fullName evidence="2">Uncharacterized protein</fullName>
    </submittedName>
</protein>
<feature type="compositionally biased region" description="Basic and acidic residues" evidence="1">
    <location>
        <begin position="165"/>
        <end position="175"/>
    </location>
</feature>
<dbReference type="AlphaFoldDB" id="A0AAD5NGG7"/>
<accession>A0AAD5NGG7</accession>
<keyword evidence="3" id="KW-1185">Reference proteome</keyword>
<feature type="region of interest" description="Disordered" evidence="1">
    <location>
        <begin position="18"/>
        <end position="53"/>
    </location>
</feature>
<comment type="caution">
    <text evidence="2">The sequence shown here is derived from an EMBL/GenBank/DDBJ whole genome shotgun (WGS) entry which is preliminary data.</text>
</comment>
<proteinExistence type="predicted"/>
<dbReference type="EMBL" id="JAJSOW010000107">
    <property type="protein sequence ID" value="KAI9156123.1"/>
    <property type="molecule type" value="Genomic_DNA"/>
</dbReference>
<name>A0AAD5NGG7_ACENE</name>